<dbReference type="PANTHER" id="PTHR40370">
    <property type="entry name" value="EXPRESSED PROTEIN"/>
    <property type="match status" value="1"/>
</dbReference>
<dbReference type="RefSeq" id="XP_056549988.1">
    <property type="nucleotide sequence ID" value="XM_056704028.1"/>
</dbReference>
<sequence length="324" mass="36405">MSLIQLQPHPFTSIPAHPSFSTDLSRPELHHYISTALHEALELLHSVPSTFTTDPKLRPSPPSQAKVKLLRGWRKPSEPRASIKGRVKDKSEFWVCRQSEHVDASSTGTASWREFEAGLRSEHAEHEMEYTPSVSAVQRLLEWAVEDIGEIEVDGIRFRDASMEVNLITHTFHPSALIAPRSFISLTISAAYNNFPPQPSQTLEEHRQGFLTVQIPLHPEASSTPQALHQRIYASVPKRAIFANYASIERVELIPATHFADQHSVEQQYRSQSRIEWTMATTSDAGGSIPQWVQRSWALGGVPRAVVADVGLFIGWTMRRRQGA</sequence>
<name>A0A9W9RED6_9EURO</name>
<reference evidence="2" key="2">
    <citation type="journal article" date="2023" name="IMA Fungus">
        <title>Comparative genomic study of the Penicillium genus elucidates a diverse pangenome and 15 lateral gene transfer events.</title>
        <authorList>
            <person name="Petersen C."/>
            <person name="Sorensen T."/>
            <person name="Nielsen M.R."/>
            <person name="Sondergaard T.E."/>
            <person name="Sorensen J.L."/>
            <person name="Fitzpatrick D.A."/>
            <person name="Frisvad J.C."/>
            <person name="Nielsen K.L."/>
        </authorList>
    </citation>
    <scope>NUCLEOTIDE SEQUENCE</scope>
    <source>
        <strain evidence="2">IBT 29864</strain>
    </source>
</reference>
<evidence type="ECO:0000313" key="3">
    <source>
        <dbReference type="Proteomes" id="UP001147782"/>
    </source>
</evidence>
<protein>
    <recommendedName>
        <fullName evidence="1">DUF3074 domain-containing protein</fullName>
    </recommendedName>
</protein>
<evidence type="ECO:0000313" key="2">
    <source>
        <dbReference type="EMBL" id="KAJ5358702.1"/>
    </source>
</evidence>
<gene>
    <name evidence="2" type="ORF">N7496_011115</name>
</gene>
<comment type="caution">
    <text evidence="2">The sequence shown here is derived from an EMBL/GenBank/DDBJ whole genome shotgun (WGS) entry which is preliminary data.</text>
</comment>
<dbReference type="GeneID" id="81443207"/>
<accession>A0A9W9RED6</accession>
<dbReference type="Proteomes" id="UP001147782">
    <property type="component" value="Unassembled WGS sequence"/>
</dbReference>
<feature type="domain" description="DUF3074" evidence="1">
    <location>
        <begin position="94"/>
        <end position="317"/>
    </location>
</feature>
<proteinExistence type="predicted"/>
<dbReference type="PANTHER" id="PTHR40370:SF1">
    <property type="entry name" value="DUF3074 DOMAIN-CONTAINING PROTEIN"/>
    <property type="match status" value="1"/>
</dbReference>
<keyword evidence="3" id="KW-1185">Reference proteome</keyword>
<organism evidence="2 3">
    <name type="scientific">Penicillium cataractarum</name>
    <dbReference type="NCBI Taxonomy" id="2100454"/>
    <lineage>
        <taxon>Eukaryota</taxon>
        <taxon>Fungi</taxon>
        <taxon>Dikarya</taxon>
        <taxon>Ascomycota</taxon>
        <taxon>Pezizomycotina</taxon>
        <taxon>Eurotiomycetes</taxon>
        <taxon>Eurotiomycetidae</taxon>
        <taxon>Eurotiales</taxon>
        <taxon>Aspergillaceae</taxon>
        <taxon>Penicillium</taxon>
    </lineage>
</organism>
<dbReference type="AlphaFoldDB" id="A0A9W9RED6"/>
<dbReference type="InterPro" id="IPR024500">
    <property type="entry name" value="DUF3074"/>
</dbReference>
<dbReference type="OrthoDB" id="6423603at2759"/>
<evidence type="ECO:0000259" key="1">
    <source>
        <dbReference type="Pfam" id="PF11274"/>
    </source>
</evidence>
<reference evidence="2" key="1">
    <citation type="submission" date="2022-11" db="EMBL/GenBank/DDBJ databases">
        <authorList>
            <person name="Petersen C."/>
        </authorList>
    </citation>
    <scope>NUCLEOTIDE SEQUENCE</scope>
    <source>
        <strain evidence="2">IBT 29864</strain>
    </source>
</reference>
<dbReference type="EMBL" id="JAPZBS010000009">
    <property type="protein sequence ID" value="KAJ5358702.1"/>
    <property type="molecule type" value="Genomic_DNA"/>
</dbReference>
<dbReference type="Pfam" id="PF11274">
    <property type="entry name" value="DUF3074"/>
    <property type="match status" value="1"/>
</dbReference>